<dbReference type="EMBL" id="CAJVCH010461529">
    <property type="protein sequence ID" value="CAG7819835.1"/>
    <property type="molecule type" value="Genomic_DNA"/>
</dbReference>
<evidence type="ECO:0000313" key="3">
    <source>
        <dbReference type="EMBL" id="CAG7819835.1"/>
    </source>
</evidence>
<name>A0A8J2PM81_9HEXA</name>
<proteinExistence type="predicted"/>
<keyword evidence="4" id="KW-1185">Reference proteome</keyword>
<comment type="caution">
    <text evidence="3">The sequence shown here is derived from an EMBL/GenBank/DDBJ whole genome shotgun (WGS) entry which is preliminary data.</text>
</comment>
<dbReference type="AlphaFoldDB" id="A0A8J2PM81"/>
<evidence type="ECO:0000313" key="4">
    <source>
        <dbReference type="Proteomes" id="UP000708208"/>
    </source>
</evidence>
<evidence type="ECO:0000256" key="1">
    <source>
        <dbReference type="SAM" id="Coils"/>
    </source>
</evidence>
<evidence type="ECO:0000256" key="2">
    <source>
        <dbReference type="SAM" id="MobiDB-lite"/>
    </source>
</evidence>
<gene>
    <name evidence="3" type="ORF">AFUS01_LOCUS30256</name>
</gene>
<accession>A0A8J2PM81</accession>
<dbReference type="OrthoDB" id="269872at2759"/>
<reference evidence="3" key="1">
    <citation type="submission" date="2021-06" db="EMBL/GenBank/DDBJ databases">
        <authorList>
            <person name="Hodson N. C."/>
            <person name="Mongue J. A."/>
            <person name="Jaron S. K."/>
        </authorList>
    </citation>
    <scope>NUCLEOTIDE SEQUENCE</scope>
</reference>
<feature type="region of interest" description="Disordered" evidence="2">
    <location>
        <begin position="131"/>
        <end position="154"/>
    </location>
</feature>
<sequence>MDHLTPEDKTFLHELRQNSLLEREDAYHKINLELEKKTSAIIDKIEKYSASRKQLKADNVKVRSEPEIDLTGSGDAEPAKNLRGFSESLNSINISKDDSFELITLFNGEDRELRRACSAVSATSMPSSICKQLNSKGRKERPLSRSSTVLGGPSIDLPGLTGSEIRQQSRLQKATESVVNCLQSKLTNYETRLTELHLQHRQKIQENTMLESKVRALEEERERLLRSVGSLQTSLDKQVKLLDTCKSNSSTKNQVVESMRKEIDGLKRELKQSNAQVQSLQTRLNRTAEENEKLKTQNKSISLHLREVQAECRSKSDEHTHRLTNLEQERTLLSSTVAKQAHLLKNLTNQKRPSGLDEKANGYKQSIEIRTEEKRQYHFDT</sequence>
<dbReference type="Proteomes" id="UP000708208">
    <property type="component" value="Unassembled WGS sequence"/>
</dbReference>
<protein>
    <submittedName>
        <fullName evidence="3">Uncharacterized protein</fullName>
    </submittedName>
</protein>
<feature type="coiled-coil region" evidence="1">
    <location>
        <begin position="179"/>
        <end position="311"/>
    </location>
</feature>
<keyword evidence="1" id="KW-0175">Coiled coil</keyword>
<organism evidence="3 4">
    <name type="scientific">Allacma fusca</name>
    <dbReference type="NCBI Taxonomy" id="39272"/>
    <lineage>
        <taxon>Eukaryota</taxon>
        <taxon>Metazoa</taxon>
        <taxon>Ecdysozoa</taxon>
        <taxon>Arthropoda</taxon>
        <taxon>Hexapoda</taxon>
        <taxon>Collembola</taxon>
        <taxon>Symphypleona</taxon>
        <taxon>Sminthuridae</taxon>
        <taxon>Allacma</taxon>
    </lineage>
</organism>